<sequence length="146" mass="16086">MYAGTEARNELELNARPCTKIEIREEAGNELTIENQRKEVEHEEISRATVSWADRVEKEGPEAEMHNEITVEPDGTLCIALPCAEVIPGPQVGVMQEANFIATRLETSHGLKMSLPPKGKNEKKVSSGGQPVTRSKHKLPEKSGSK</sequence>
<evidence type="ECO:0000256" key="1">
    <source>
        <dbReference type="SAM" id="MobiDB-lite"/>
    </source>
</evidence>
<dbReference type="Proteomes" id="UP000631114">
    <property type="component" value="Unassembled WGS sequence"/>
</dbReference>
<name>A0A835HP42_9MAGN</name>
<proteinExistence type="predicted"/>
<accession>A0A835HP42</accession>
<comment type="caution">
    <text evidence="2">The sequence shown here is derived from an EMBL/GenBank/DDBJ whole genome shotgun (WGS) entry which is preliminary data.</text>
</comment>
<feature type="region of interest" description="Disordered" evidence="1">
    <location>
        <begin position="111"/>
        <end position="146"/>
    </location>
</feature>
<organism evidence="2 3">
    <name type="scientific">Coptis chinensis</name>
    <dbReference type="NCBI Taxonomy" id="261450"/>
    <lineage>
        <taxon>Eukaryota</taxon>
        <taxon>Viridiplantae</taxon>
        <taxon>Streptophyta</taxon>
        <taxon>Embryophyta</taxon>
        <taxon>Tracheophyta</taxon>
        <taxon>Spermatophyta</taxon>
        <taxon>Magnoliopsida</taxon>
        <taxon>Ranunculales</taxon>
        <taxon>Ranunculaceae</taxon>
        <taxon>Coptidoideae</taxon>
        <taxon>Coptis</taxon>
    </lineage>
</organism>
<keyword evidence="3" id="KW-1185">Reference proteome</keyword>
<dbReference type="EMBL" id="JADFTS010000006">
    <property type="protein sequence ID" value="KAF9601767.1"/>
    <property type="molecule type" value="Genomic_DNA"/>
</dbReference>
<gene>
    <name evidence="2" type="ORF">IFM89_022881</name>
</gene>
<evidence type="ECO:0000313" key="3">
    <source>
        <dbReference type="Proteomes" id="UP000631114"/>
    </source>
</evidence>
<reference evidence="2 3" key="1">
    <citation type="submission" date="2020-10" db="EMBL/GenBank/DDBJ databases">
        <title>The Coptis chinensis genome and diversification of protoberbering-type alkaloids.</title>
        <authorList>
            <person name="Wang B."/>
            <person name="Shu S."/>
            <person name="Song C."/>
            <person name="Liu Y."/>
        </authorList>
    </citation>
    <scope>NUCLEOTIDE SEQUENCE [LARGE SCALE GENOMIC DNA]</scope>
    <source>
        <strain evidence="2">HL-2020</strain>
        <tissue evidence="2">Leaf</tissue>
    </source>
</reference>
<protein>
    <submittedName>
        <fullName evidence="2">Uncharacterized protein</fullName>
    </submittedName>
</protein>
<dbReference type="AlphaFoldDB" id="A0A835HP42"/>
<evidence type="ECO:0000313" key="2">
    <source>
        <dbReference type="EMBL" id="KAF9601767.1"/>
    </source>
</evidence>